<dbReference type="EMBL" id="WOCA01000011">
    <property type="protein sequence ID" value="MUK89388.1"/>
    <property type="molecule type" value="Genomic_DNA"/>
</dbReference>
<protein>
    <submittedName>
        <fullName evidence="2">Uncharacterized protein</fullName>
    </submittedName>
</protein>
<keyword evidence="3" id="KW-1185">Reference proteome</keyword>
<keyword evidence="1" id="KW-1133">Transmembrane helix</keyword>
<dbReference type="Proteomes" id="UP000469125">
    <property type="component" value="Unassembled WGS sequence"/>
</dbReference>
<keyword evidence="1" id="KW-0472">Membrane</keyword>
<gene>
    <name evidence="2" type="ORF">GMD78_13550</name>
</gene>
<name>A0A6N8FPH8_9BACI</name>
<proteinExistence type="predicted"/>
<sequence>MHKGLYRLGIIVVLLAGIIIYLDINNRISSYQTPIEAMNNLNEPILEIQEPLDPIYTDDDYAYIPFYSEIVNTKDYLGVALFKKGNYGWKYVDMFGAGTITKDNTNGGLSTGKDRYYIGLATADVSSVILQDEKAHLIPLTGTDFQLWLFHQIDPNVIGNEPQFLDKTGNVMK</sequence>
<dbReference type="RefSeq" id="WP_155669362.1">
    <property type="nucleotide sequence ID" value="NZ_WOCA01000011.1"/>
</dbReference>
<reference evidence="2 3" key="1">
    <citation type="submission" date="2019-11" db="EMBL/GenBank/DDBJ databases">
        <authorList>
            <person name="Li X."/>
        </authorList>
    </citation>
    <scope>NUCLEOTIDE SEQUENCE [LARGE SCALE GENOMIC DNA]</scope>
    <source>
        <strain evidence="2 3">L9</strain>
    </source>
</reference>
<feature type="transmembrane region" description="Helical" evidence="1">
    <location>
        <begin position="6"/>
        <end position="24"/>
    </location>
</feature>
<comment type="caution">
    <text evidence="2">The sequence shown here is derived from an EMBL/GenBank/DDBJ whole genome shotgun (WGS) entry which is preliminary data.</text>
</comment>
<dbReference type="AlphaFoldDB" id="A0A6N8FPH8"/>
<keyword evidence="1" id="KW-0812">Transmembrane</keyword>
<evidence type="ECO:0000256" key="1">
    <source>
        <dbReference type="SAM" id="Phobius"/>
    </source>
</evidence>
<evidence type="ECO:0000313" key="3">
    <source>
        <dbReference type="Proteomes" id="UP000469125"/>
    </source>
</evidence>
<organism evidence="2 3">
    <name type="scientific">Ornithinibacillus caprae</name>
    <dbReference type="NCBI Taxonomy" id="2678566"/>
    <lineage>
        <taxon>Bacteria</taxon>
        <taxon>Bacillati</taxon>
        <taxon>Bacillota</taxon>
        <taxon>Bacilli</taxon>
        <taxon>Bacillales</taxon>
        <taxon>Bacillaceae</taxon>
        <taxon>Ornithinibacillus</taxon>
    </lineage>
</organism>
<accession>A0A6N8FPH8</accession>
<evidence type="ECO:0000313" key="2">
    <source>
        <dbReference type="EMBL" id="MUK89388.1"/>
    </source>
</evidence>